<dbReference type="PANTHER" id="PTHR36531:SF6">
    <property type="entry name" value="DNA REPLICATION ATP-DEPENDENT HELICASE_NUCLEASE DNA2"/>
    <property type="match status" value="1"/>
</dbReference>
<proteinExistence type="inferred from homology"/>
<comment type="caution">
    <text evidence="15">The sequence shown here is derived from an EMBL/GenBank/DDBJ whole genome shotgun (WGS) entry which is preliminary data.</text>
</comment>
<organism evidence="15 16">
    <name type="scientific">Roseinatronobacter thiooxidans</name>
    <dbReference type="NCBI Taxonomy" id="121821"/>
    <lineage>
        <taxon>Bacteria</taxon>
        <taxon>Pseudomonadati</taxon>
        <taxon>Pseudomonadota</taxon>
        <taxon>Alphaproteobacteria</taxon>
        <taxon>Rhodobacterales</taxon>
        <taxon>Paracoccaceae</taxon>
        <taxon>Roseinatronobacter</taxon>
    </lineage>
</organism>
<comment type="similarity">
    <text evidence="2 13">Belongs to the CRISPR-associated exonuclease Cas4 family.</text>
</comment>
<evidence type="ECO:0000256" key="1">
    <source>
        <dbReference type="ARBA" id="ARBA00001966"/>
    </source>
</evidence>
<dbReference type="EMBL" id="QKZQ01000007">
    <property type="protein sequence ID" value="PZX44646.1"/>
    <property type="molecule type" value="Genomic_DNA"/>
</dbReference>
<dbReference type="InterPro" id="IPR051827">
    <property type="entry name" value="Cas4_exonuclease"/>
</dbReference>
<dbReference type="InterPro" id="IPR022765">
    <property type="entry name" value="Dna2/Cas4_DUF83"/>
</dbReference>
<dbReference type="RefSeq" id="WP_245735510.1">
    <property type="nucleotide sequence ID" value="NZ_MEHT01000017.1"/>
</dbReference>
<keyword evidence="5 13" id="KW-0540">Nuclease</keyword>
<evidence type="ECO:0000256" key="5">
    <source>
        <dbReference type="ARBA" id="ARBA00022722"/>
    </source>
</evidence>
<evidence type="ECO:0000256" key="3">
    <source>
        <dbReference type="ARBA" id="ARBA00012768"/>
    </source>
</evidence>
<keyword evidence="16" id="KW-1185">Reference proteome</keyword>
<dbReference type="CDD" id="cd09637">
    <property type="entry name" value="Cas4_I-A_I-B_I-C_I-D_II-B"/>
    <property type="match status" value="1"/>
</dbReference>
<dbReference type="Pfam" id="PF01930">
    <property type="entry name" value="Cas_Cas4"/>
    <property type="match status" value="1"/>
</dbReference>
<evidence type="ECO:0000313" key="15">
    <source>
        <dbReference type="EMBL" id="PZX44646.1"/>
    </source>
</evidence>
<dbReference type="Proteomes" id="UP000249364">
    <property type="component" value="Unassembled WGS sequence"/>
</dbReference>
<evidence type="ECO:0000256" key="4">
    <source>
        <dbReference type="ARBA" id="ARBA00020049"/>
    </source>
</evidence>
<evidence type="ECO:0000256" key="10">
    <source>
        <dbReference type="ARBA" id="ARBA00023014"/>
    </source>
</evidence>
<accession>A0A2W7QAJ2</accession>
<evidence type="ECO:0000256" key="7">
    <source>
        <dbReference type="ARBA" id="ARBA00022801"/>
    </source>
</evidence>
<keyword evidence="6 13" id="KW-0479">Metal-binding</keyword>
<evidence type="ECO:0000256" key="11">
    <source>
        <dbReference type="ARBA" id="ARBA00023118"/>
    </source>
</evidence>
<keyword evidence="7 13" id="KW-0378">Hydrolase</keyword>
<comment type="cofactor">
    <cofactor evidence="13">
        <name>Mg(2+)</name>
        <dbReference type="ChEBI" id="CHEBI:18420"/>
    </cofactor>
    <cofactor evidence="13">
        <name>Mn(2+)</name>
        <dbReference type="ChEBI" id="CHEBI:29035"/>
    </cofactor>
    <text evidence="13">Mg(2+) or Mn(2+) required for ssDNA cleavage activity.</text>
</comment>
<comment type="cofactor">
    <cofactor evidence="1">
        <name>[4Fe-4S] cluster</name>
        <dbReference type="ChEBI" id="CHEBI:49883"/>
    </cofactor>
</comment>
<dbReference type="STRING" id="121821.GCA_001870675_00923"/>
<dbReference type="GO" id="GO:0046872">
    <property type="term" value="F:metal ion binding"/>
    <property type="evidence" value="ECO:0007669"/>
    <property type="project" value="UniProtKB-KW"/>
</dbReference>
<sequence>MKMTSASDDIPLSALQHWLYCPRQYALIHIERIWAENTFTAEGRLLHERADLGRPESRPGIRMLRGVEIRSDRFGLHGVADVVELRGGRPYPVEYKRGKPKTHRADEVQLCAQALCLEEIFACNIPEGALFYGQTRRRSLVPFDAELRALTLSVADAVRACRDAGTLPTPGYKAERCDRCSLLQDCLPQIAARSQTVARWLERAIATQGVPE</sequence>
<keyword evidence="9 13" id="KW-0408">Iron</keyword>
<dbReference type="NCBIfam" id="TIGR00372">
    <property type="entry name" value="cas4"/>
    <property type="match status" value="1"/>
</dbReference>
<dbReference type="GO" id="GO:0051607">
    <property type="term" value="P:defense response to virus"/>
    <property type="evidence" value="ECO:0007669"/>
    <property type="project" value="UniProtKB-KW"/>
</dbReference>
<evidence type="ECO:0000256" key="6">
    <source>
        <dbReference type="ARBA" id="ARBA00022723"/>
    </source>
</evidence>
<dbReference type="AlphaFoldDB" id="A0A2W7QAJ2"/>
<keyword evidence="12 13" id="KW-0464">Manganese</keyword>
<feature type="domain" description="DUF83" evidence="14">
    <location>
        <begin position="13"/>
        <end position="187"/>
    </location>
</feature>
<comment type="function">
    <text evidence="13">CRISPR (clustered regularly interspaced short palindromic repeat) is an adaptive immune system that provides protection against mobile genetic elements (viruses, transposable elements and conjugative plasmids). CRISPR clusters contain sequences complementary to antecedent mobile elements and target invading nucleic acids. CRISPR clusters are transcribed and processed into CRISPR RNA (crRNA).</text>
</comment>
<dbReference type="PANTHER" id="PTHR36531">
    <property type="entry name" value="CRISPR-ASSOCIATED EXONUCLEASE CAS4"/>
    <property type="match status" value="1"/>
</dbReference>
<evidence type="ECO:0000256" key="8">
    <source>
        <dbReference type="ARBA" id="ARBA00022839"/>
    </source>
</evidence>
<keyword evidence="10 13" id="KW-0411">Iron-sulfur</keyword>
<keyword evidence="11 13" id="KW-0051">Antiviral defense</keyword>
<protein>
    <recommendedName>
        <fullName evidence="4 13">CRISPR-associated exonuclease Cas4</fullName>
        <ecNumber evidence="3 13">3.1.12.1</ecNumber>
    </recommendedName>
</protein>
<evidence type="ECO:0000256" key="13">
    <source>
        <dbReference type="RuleBase" id="RU365022"/>
    </source>
</evidence>
<evidence type="ECO:0000313" key="16">
    <source>
        <dbReference type="Proteomes" id="UP000249364"/>
    </source>
</evidence>
<evidence type="ECO:0000256" key="2">
    <source>
        <dbReference type="ARBA" id="ARBA00009189"/>
    </source>
</evidence>
<name>A0A2W7QAJ2_9RHOB</name>
<comment type="cofactor">
    <cofactor evidence="13">
        <name>iron-sulfur cluster</name>
        <dbReference type="ChEBI" id="CHEBI:30408"/>
    </cofactor>
</comment>
<dbReference type="InterPro" id="IPR011604">
    <property type="entry name" value="PDDEXK-like_dom_sf"/>
</dbReference>
<dbReference type="Gene3D" id="3.90.320.10">
    <property type="match status" value="1"/>
</dbReference>
<evidence type="ECO:0000259" key="14">
    <source>
        <dbReference type="Pfam" id="PF01930"/>
    </source>
</evidence>
<dbReference type="GO" id="GO:0004527">
    <property type="term" value="F:exonuclease activity"/>
    <property type="evidence" value="ECO:0007669"/>
    <property type="project" value="UniProtKB-KW"/>
</dbReference>
<evidence type="ECO:0000256" key="9">
    <source>
        <dbReference type="ARBA" id="ARBA00023004"/>
    </source>
</evidence>
<evidence type="ECO:0000256" key="12">
    <source>
        <dbReference type="ARBA" id="ARBA00023211"/>
    </source>
</evidence>
<keyword evidence="8 13" id="KW-0269">Exonuclease</keyword>
<dbReference type="EC" id="3.1.12.1" evidence="3 13"/>
<reference evidence="15 16" key="1">
    <citation type="submission" date="2018-06" db="EMBL/GenBank/DDBJ databases">
        <title>Genomic Encyclopedia of Archaeal and Bacterial Type Strains, Phase II (KMG-II): from individual species to whole genera.</title>
        <authorList>
            <person name="Goeker M."/>
        </authorList>
    </citation>
    <scope>NUCLEOTIDE SEQUENCE [LARGE SCALE GENOMIC DNA]</scope>
    <source>
        <strain evidence="15 16">DSM 13087</strain>
    </source>
</reference>
<dbReference type="InterPro" id="IPR013343">
    <property type="entry name" value="CRISPR-assoc_prot_Cas4"/>
</dbReference>
<dbReference type="GO" id="GO:0051536">
    <property type="term" value="F:iron-sulfur cluster binding"/>
    <property type="evidence" value="ECO:0007669"/>
    <property type="project" value="UniProtKB-KW"/>
</dbReference>
<gene>
    <name evidence="15" type="ORF">LY56_01896</name>
</gene>